<feature type="region of interest" description="Disordered" evidence="4">
    <location>
        <begin position="183"/>
        <end position="212"/>
    </location>
</feature>
<dbReference type="PANTHER" id="PTHR32347">
    <property type="entry name" value="EFFLUX SYSTEM COMPONENT YKNX-RELATED"/>
    <property type="match status" value="1"/>
</dbReference>
<dbReference type="Gene3D" id="2.40.50.100">
    <property type="match status" value="1"/>
</dbReference>
<evidence type="ECO:0000313" key="7">
    <source>
        <dbReference type="Proteomes" id="UP000516148"/>
    </source>
</evidence>
<dbReference type="SUPFAM" id="SSF111369">
    <property type="entry name" value="HlyD-like secretion proteins"/>
    <property type="match status" value="1"/>
</dbReference>
<dbReference type="KEGG" id="spap:H3Z74_01090"/>
<dbReference type="AlphaFoldDB" id="A0A7H0LJN1"/>
<evidence type="ECO:0000256" key="1">
    <source>
        <dbReference type="ARBA" id="ARBA00004196"/>
    </source>
</evidence>
<evidence type="ECO:0000256" key="2">
    <source>
        <dbReference type="ARBA" id="ARBA00023054"/>
    </source>
</evidence>
<gene>
    <name evidence="6" type="ORF">H3Z74_01090</name>
</gene>
<feature type="coiled-coil region" evidence="3">
    <location>
        <begin position="102"/>
        <end position="132"/>
    </location>
</feature>
<keyword evidence="7" id="KW-1185">Reference proteome</keyword>
<keyword evidence="5" id="KW-0812">Transmembrane</keyword>
<evidence type="ECO:0000256" key="3">
    <source>
        <dbReference type="SAM" id="Coils"/>
    </source>
</evidence>
<sequence length="466" mass="49923">MEDRPQRLNRFIPKTRRGRIAATLALLCGLLAIWWLWSGDDSAPSAGALIEKSQVVKREPFASTLNVMGTIAPGNGIDITAPFDGTIKSIRFAYGDLVNQGQALAELDLSELEQSRNEAESAYLKAAQASNDMTSWTSGPEMSRARRAVATAMFELKDTENKLRETKALLDRGLVPRSEYDGMVQQERSRKTSLETAQEDLEATSRRGQGPNRRMAELELKNAQLRLGKLAGQFGSAILHAPDDGIVVRPPVGQGEGAASDPLHVGSRVSKGQLIGTIARAGGLGVSFRLDEADINRIKTGMPVTVTGPGFNDLSLAGQISSVAGEAGKDSAAGTGKASFTATARLDALTPEQARRVKIGMTAMVIVIAYSNPNAIVVPPRSSARCRTSSDRHGAGSQDREDGPQNGGTWPCIAHRCRNSLRPEAWRGSGVVRCGAPCSGNALILPPRRLSNATLSKRLARRHRLC</sequence>
<name>A0A7H0LJN1_9SPHN</name>
<protein>
    <submittedName>
        <fullName evidence="6">HlyD family efflux transporter periplasmic adaptor subunit</fullName>
    </submittedName>
</protein>
<dbReference type="Gene3D" id="2.40.30.170">
    <property type="match status" value="1"/>
</dbReference>
<feature type="compositionally biased region" description="Basic and acidic residues" evidence="4">
    <location>
        <begin position="388"/>
        <end position="403"/>
    </location>
</feature>
<keyword evidence="5" id="KW-1133">Transmembrane helix</keyword>
<organism evidence="6 7">
    <name type="scientific">Sphingomonas alpina</name>
    <dbReference type="NCBI Taxonomy" id="653931"/>
    <lineage>
        <taxon>Bacteria</taxon>
        <taxon>Pseudomonadati</taxon>
        <taxon>Pseudomonadota</taxon>
        <taxon>Alphaproteobacteria</taxon>
        <taxon>Sphingomonadales</taxon>
        <taxon>Sphingomonadaceae</taxon>
        <taxon>Sphingomonas</taxon>
    </lineage>
</organism>
<feature type="region of interest" description="Disordered" evidence="4">
    <location>
        <begin position="380"/>
        <end position="408"/>
    </location>
</feature>
<reference evidence="6 7" key="1">
    <citation type="submission" date="2020-09" db="EMBL/GenBank/DDBJ databases">
        <title>Sphingomonas sp., a new species isolated from pork steak.</title>
        <authorList>
            <person name="Heidler von Heilborn D."/>
        </authorList>
    </citation>
    <scope>NUCLEOTIDE SEQUENCE [LARGE SCALE GENOMIC DNA]</scope>
    <source>
        <strain evidence="7">S8-3T</strain>
    </source>
</reference>
<dbReference type="PANTHER" id="PTHR32347:SF14">
    <property type="entry name" value="EFFLUX SYSTEM COMPONENT YKNX-RELATED"/>
    <property type="match status" value="1"/>
</dbReference>
<comment type="subcellular location">
    <subcellularLocation>
        <location evidence="1">Cell envelope</location>
    </subcellularLocation>
</comment>
<keyword evidence="2 3" id="KW-0175">Coiled coil</keyword>
<evidence type="ECO:0000256" key="4">
    <source>
        <dbReference type="SAM" id="MobiDB-lite"/>
    </source>
</evidence>
<keyword evidence="5" id="KW-0472">Membrane</keyword>
<dbReference type="RefSeq" id="WP_187762193.1">
    <property type="nucleotide sequence ID" value="NZ_CP061038.1"/>
</dbReference>
<accession>A0A7H0LJN1</accession>
<dbReference type="Proteomes" id="UP000516148">
    <property type="component" value="Chromosome"/>
</dbReference>
<feature type="transmembrane region" description="Helical" evidence="5">
    <location>
        <begin position="20"/>
        <end position="37"/>
    </location>
</feature>
<dbReference type="InterPro" id="IPR050465">
    <property type="entry name" value="UPF0194_transport"/>
</dbReference>
<evidence type="ECO:0000313" key="6">
    <source>
        <dbReference type="EMBL" id="QNQ09884.1"/>
    </source>
</evidence>
<proteinExistence type="predicted"/>
<evidence type="ECO:0000256" key="5">
    <source>
        <dbReference type="SAM" id="Phobius"/>
    </source>
</evidence>
<dbReference type="GO" id="GO:0030313">
    <property type="term" value="C:cell envelope"/>
    <property type="evidence" value="ECO:0007669"/>
    <property type="project" value="UniProtKB-SubCell"/>
</dbReference>
<dbReference type="EMBL" id="CP061038">
    <property type="protein sequence ID" value="QNQ09884.1"/>
    <property type="molecule type" value="Genomic_DNA"/>
</dbReference>